<evidence type="ECO:0000313" key="1">
    <source>
        <dbReference type="EMBL" id="KAK4135210.1"/>
    </source>
</evidence>
<dbReference type="InterPro" id="IPR051678">
    <property type="entry name" value="AGP_Transferase"/>
</dbReference>
<dbReference type="SUPFAM" id="SSF56112">
    <property type="entry name" value="Protein kinase-like (PK-like)"/>
    <property type="match status" value="1"/>
</dbReference>
<dbReference type="PANTHER" id="PTHR21310:SF37">
    <property type="entry name" value="AMINOGLYCOSIDE PHOSPHOTRANSFERASE DOMAIN-CONTAINING PROTEIN"/>
    <property type="match status" value="1"/>
</dbReference>
<protein>
    <recommendedName>
        <fullName evidence="3">Aminoglycoside phosphotransferase domain-containing protein</fullName>
    </recommendedName>
</protein>
<organism evidence="1 2">
    <name type="scientific">Trichocladium antarcticum</name>
    <dbReference type="NCBI Taxonomy" id="1450529"/>
    <lineage>
        <taxon>Eukaryota</taxon>
        <taxon>Fungi</taxon>
        <taxon>Dikarya</taxon>
        <taxon>Ascomycota</taxon>
        <taxon>Pezizomycotina</taxon>
        <taxon>Sordariomycetes</taxon>
        <taxon>Sordariomycetidae</taxon>
        <taxon>Sordariales</taxon>
        <taxon>Chaetomiaceae</taxon>
        <taxon>Trichocladium</taxon>
    </lineage>
</organism>
<dbReference type="PANTHER" id="PTHR21310">
    <property type="entry name" value="AMINOGLYCOSIDE PHOSPHOTRANSFERASE-RELATED-RELATED"/>
    <property type="match status" value="1"/>
</dbReference>
<keyword evidence="2" id="KW-1185">Reference proteome</keyword>
<proteinExistence type="predicted"/>
<comment type="caution">
    <text evidence="1">The sequence shown here is derived from an EMBL/GenBank/DDBJ whole genome shotgun (WGS) entry which is preliminary data.</text>
</comment>
<name>A0AAN6UMC3_9PEZI</name>
<dbReference type="InterPro" id="IPR011009">
    <property type="entry name" value="Kinase-like_dom_sf"/>
</dbReference>
<sequence length="536" mass="61488">MPITLPLYNGARIGFTDAHESKEDIIRRIAWHCCAVSATADLQQQSEQGRLSSLAAHHLRIDATRCVTEPTEHWPAGSFNKCVPIRVDDPSARSTAGSHLLLRVPMAHRLTGIVEEKMRCEVATYIWMQENCPDIPIPRLYGFGFPSGRHFTHASLLPWYQRWARRLRRRICAWFSWPIPSYYVENPWSCDFPAGYILLEFIDIGKPLAKTWFSTPIDPAKRHNLFRGISRLIIKLARVPLNRIGSFTFDPSIGTISLTNRPLTSISLTNRQLTSGIAIMENDGAARVMDPDQTYESVDPYVTDLLALHDNRFLAQKNAVKSMEDCYYQMAVQAILRIMSPQYLDRTLRKGPFYMQLTDLHPGNLIVDDDWNITSLIDLEWICARSPQMIDIPCWITSRSVDEVCLPEYSSEYATARETFMVAFKEEERDMSGDLSKTIDKSYSSKASWFFHALDSINAMYQLFELQLRPQFIAQGIPVKVGAYFAGFWAQRARETTRRKLLEREEYDAELRVMFRVEAIVPNEEGVVVPNKEEAN</sequence>
<dbReference type="AlphaFoldDB" id="A0AAN6UMC3"/>
<evidence type="ECO:0008006" key="3">
    <source>
        <dbReference type="Google" id="ProtNLM"/>
    </source>
</evidence>
<evidence type="ECO:0000313" key="2">
    <source>
        <dbReference type="Proteomes" id="UP001304895"/>
    </source>
</evidence>
<gene>
    <name evidence="1" type="ORF">BT67DRAFT_440888</name>
</gene>
<dbReference type="Proteomes" id="UP001304895">
    <property type="component" value="Unassembled WGS sequence"/>
</dbReference>
<accession>A0AAN6UMC3</accession>
<reference evidence="1" key="2">
    <citation type="submission" date="2023-05" db="EMBL/GenBank/DDBJ databases">
        <authorList>
            <consortium name="Lawrence Berkeley National Laboratory"/>
            <person name="Steindorff A."/>
            <person name="Hensen N."/>
            <person name="Bonometti L."/>
            <person name="Westerberg I."/>
            <person name="Brannstrom I.O."/>
            <person name="Guillou S."/>
            <person name="Cros-Aarteil S."/>
            <person name="Calhoun S."/>
            <person name="Haridas S."/>
            <person name="Kuo A."/>
            <person name="Mondo S."/>
            <person name="Pangilinan J."/>
            <person name="Riley R."/>
            <person name="Labutti K."/>
            <person name="Andreopoulos B."/>
            <person name="Lipzen A."/>
            <person name="Chen C."/>
            <person name="Yanf M."/>
            <person name="Daum C."/>
            <person name="Ng V."/>
            <person name="Clum A."/>
            <person name="Ohm R."/>
            <person name="Martin F."/>
            <person name="Silar P."/>
            <person name="Natvig D."/>
            <person name="Lalanne C."/>
            <person name="Gautier V."/>
            <person name="Ament-Velasquez S.L."/>
            <person name="Kruys A."/>
            <person name="Hutchinson M.I."/>
            <person name="Powell A.J."/>
            <person name="Barry K."/>
            <person name="Miller A.N."/>
            <person name="Grigoriev I.V."/>
            <person name="Debuchy R."/>
            <person name="Gladieux P."/>
            <person name="Thoren M.H."/>
            <person name="Johannesson H."/>
        </authorList>
    </citation>
    <scope>NUCLEOTIDE SEQUENCE</scope>
    <source>
        <strain evidence="1">CBS 123565</strain>
    </source>
</reference>
<reference evidence="1" key="1">
    <citation type="journal article" date="2023" name="Mol. Phylogenet. Evol.">
        <title>Genome-scale phylogeny and comparative genomics of the fungal order Sordariales.</title>
        <authorList>
            <person name="Hensen N."/>
            <person name="Bonometti L."/>
            <person name="Westerberg I."/>
            <person name="Brannstrom I.O."/>
            <person name="Guillou S."/>
            <person name="Cros-Aarteil S."/>
            <person name="Calhoun S."/>
            <person name="Haridas S."/>
            <person name="Kuo A."/>
            <person name="Mondo S."/>
            <person name="Pangilinan J."/>
            <person name="Riley R."/>
            <person name="LaButti K."/>
            <person name="Andreopoulos B."/>
            <person name="Lipzen A."/>
            <person name="Chen C."/>
            <person name="Yan M."/>
            <person name="Daum C."/>
            <person name="Ng V."/>
            <person name="Clum A."/>
            <person name="Steindorff A."/>
            <person name="Ohm R.A."/>
            <person name="Martin F."/>
            <person name="Silar P."/>
            <person name="Natvig D.O."/>
            <person name="Lalanne C."/>
            <person name="Gautier V."/>
            <person name="Ament-Velasquez S.L."/>
            <person name="Kruys A."/>
            <person name="Hutchinson M.I."/>
            <person name="Powell A.J."/>
            <person name="Barry K."/>
            <person name="Miller A.N."/>
            <person name="Grigoriev I.V."/>
            <person name="Debuchy R."/>
            <person name="Gladieux P."/>
            <person name="Hiltunen Thoren M."/>
            <person name="Johannesson H."/>
        </authorList>
    </citation>
    <scope>NUCLEOTIDE SEQUENCE</scope>
    <source>
        <strain evidence="1">CBS 123565</strain>
    </source>
</reference>
<dbReference type="EMBL" id="MU853406">
    <property type="protein sequence ID" value="KAK4135210.1"/>
    <property type="molecule type" value="Genomic_DNA"/>
</dbReference>